<protein>
    <recommendedName>
        <fullName evidence="3">NAD-dependent epimerase/dehydratase domain-containing protein</fullName>
    </recommendedName>
</protein>
<reference evidence="4" key="1">
    <citation type="submission" date="2020-11" db="EMBL/GenBank/DDBJ databases">
        <title>Kefir isolates.</title>
        <authorList>
            <person name="Marcisauskas S."/>
            <person name="Kim Y."/>
            <person name="Blasche S."/>
        </authorList>
    </citation>
    <scope>NUCLEOTIDE SEQUENCE</scope>
    <source>
        <strain evidence="4">Olga-1</strain>
    </source>
</reference>
<gene>
    <name evidence="4" type="ORF">C6P40_002672</name>
</gene>
<dbReference type="PANTHER" id="PTHR10366:SF564">
    <property type="entry name" value="STEROL-4-ALPHA-CARBOXYLATE 3-DEHYDROGENASE, DECARBOXYLATING"/>
    <property type="match status" value="1"/>
</dbReference>
<keyword evidence="5" id="KW-1185">Reference proteome</keyword>
<evidence type="ECO:0000313" key="5">
    <source>
        <dbReference type="Proteomes" id="UP000697127"/>
    </source>
</evidence>
<accession>A0A9P6WQA0</accession>
<dbReference type="Gene3D" id="3.40.50.720">
    <property type="entry name" value="NAD(P)-binding Rossmann-like Domain"/>
    <property type="match status" value="1"/>
</dbReference>
<dbReference type="Proteomes" id="UP000697127">
    <property type="component" value="Unassembled WGS sequence"/>
</dbReference>
<dbReference type="AlphaFoldDB" id="A0A9P6WQA0"/>
<comment type="caution">
    <text evidence="4">The sequence shown here is derived from an EMBL/GenBank/DDBJ whole genome shotgun (WGS) entry which is preliminary data.</text>
</comment>
<evidence type="ECO:0000256" key="2">
    <source>
        <dbReference type="ARBA" id="ARBA00023445"/>
    </source>
</evidence>
<comment type="similarity">
    <text evidence="2">Belongs to the NAD(P)-dependent epimerase/dehydratase family. Dihydroflavonol-4-reductase subfamily.</text>
</comment>
<dbReference type="SUPFAM" id="SSF51735">
    <property type="entry name" value="NAD(P)-binding Rossmann-fold domains"/>
    <property type="match status" value="1"/>
</dbReference>
<proteinExistence type="inferred from homology"/>
<keyword evidence="1" id="KW-0560">Oxidoreductase</keyword>
<sequence length="347" mass="39284">MTVKNKTVLVTGTTGFIAQHIVDKLLQKKYRVIGTARSEIKYQPLLKEYKNKYLNCEIIFEIVEDISIDNAFDEIFIKHPEIIYVIHTASPFIYGLNKPLEDSFLKPAVDGTLNILKAISKYAPQVTNVVLTSSFAAIKQMGKSYTTHIHSNKSWNLINWNAVKNETDAYIASKAYAEKEARKFYEKENSNFKLATVNPTYVFGPQCFDNLVGPILNVSNEILNTITKIDKDNKLPQVIFGALAIDVRDVAEFHIKAIEDPKLFSERIFIASEPVTGQKVLDILNSSCNDLQGKIAKGDPTMTQQLIDENCPKYDISNIINLIGGYEFITLKQSLCDVFEQYFRMNS</sequence>
<dbReference type="InterPro" id="IPR050425">
    <property type="entry name" value="NAD(P)_dehydrat-like"/>
</dbReference>
<evidence type="ECO:0000313" key="4">
    <source>
        <dbReference type="EMBL" id="KAG0691281.1"/>
    </source>
</evidence>
<dbReference type="OrthoDB" id="2735536at2759"/>
<feature type="domain" description="NAD-dependent epimerase/dehydratase" evidence="3">
    <location>
        <begin position="8"/>
        <end position="262"/>
    </location>
</feature>
<evidence type="ECO:0000259" key="3">
    <source>
        <dbReference type="Pfam" id="PF01370"/>
    </source>
</evidence>
<name>A0A9P6WQA0_9ASCO</name>
<dbReference type="GO" id="GO:0016616">
    <property type="term" value="F:oxidoreductase activity, acting on the CH-OH group of donors, NAD or NADP as acceptor"/>
    <property type="evidence" value="ECO:0007669"/>
    <property type="project" value="TreeGrafter"/>
</dbReference>
<evidence type="ECO:0000256" key="1">
    <source>
        <dbReference type="ARBA" id="ARBA00023002"/>
    </source>
</evidence>
<dbReference type="Pfam" id="PF01370">
    <property type="entry name" value="Epimerase"/>
    <property type="match status" value="1"/>
</dbReference>
<dbReference type="InterPro" id="IPR001509">
    <property type="entry name" value="Epimerase_deHydtase"/>
</dbReference>
<dbReference type="EMBL" id="PUHW01000003">
    <property type="protein sequence ID" value="KAG0691281.1"/>
    <property type="molecule type" value="Genomic_DNA"/>
</dbReference>
<organism evidence="4 5">
    <name type="scientific">Pichia californica</name>
    <dbReference type="NCBI Taxonomy" id="460514"/>
    <lineage>
        <taxon>Eukaryota</taxon>
        <taxon>Fungi</taxon>
        <taxon>Dikarya</taxon>
        <taxon>Ascomycota</taxon>
        <taxon>Saccharomycotina</taxon>
        <taxon>Pichiomycetes</taxon>
        <taxon>Pichiales</taxon>
        <taxon>Pichiaceae</taxon>
        <taxon>Pichia</taxon>
    </lineage>
</organism>
<dbReference type="InterPro" id="IPR036291">
    <property type="entry name" value="NAD(P)-bd_dom_sf"/>
</dbReference>
<dbReference type="PANTHER" id="PTHR10366">
    <property type="entry name" value="NAD DEPENDENT EPIMERASE/DEHYDRATASE"/>
    <property type="match status" value="1"/>
</dbReference>